<gene>
    <name evidence="1" type="ORF">10F3_16</name>
</gene>
<dbReference type="EMBL" id="MF417903">
    <property type="protein sequence ID" value="ASN70201.1"/>
    <property type="molecule type" value="Genomic_DNA"/>
</dbReference>
<name>A0A2H4JDM0_9CAUD</name>
<accession>A0A2H4JDM0</accession>
<evidence type="ECO:0000313" key="1">
    <source>
        <dbReference type="EMBL" id="ASN70201.1"/>
    </source>
</evidence>
<sequence length="72" mass="8525">MKQVKFKFGDIIENGWAGTMNPTKIGIFVRHKRRTIELTDGEGKFWEVYHNSDHRNTRIGTIYENKELLTEK</sequence>
<protein>
    <submittedName>
        <fullName evidence="1">Uncharacterized protein</fullName>
    </submittedName>
</protein>
<proteinExistence type="predicted"/>
<reference evidence="1" key="1">
    <citation type="submission" date="2017-06" db="EMBL/GenBank/DDBJ databases">
        <title>Novel phages from South African skin metaviromes.</title>
        <authorList>
            <person name="van Zyl L.J."/>
            <person name="Abrahams Y."/>
            <person name="Stander E.A."/>
            <person name="Kirby B.M."/>
            <person name="Clavaud C."/>
            <person name="Farcet C."/>
            <person name="Breton L."/>
            <person name="Trindade M.I."/>
        </authorList>
    </citation>
    <scope>NUCLEOTIDE SEQUENCE</scope>
</reference>
<organism evidence="1">
    <name type="scientific">uncultured Caudovirales phage</name>
    <dbReference type="NCBI Taxonomy" id="2100421"/>
    <lineage>
        <taxon>Viruses</taxon>
        <taxon>Duplodnaviria</taxon>
        <taxon>Heunggongvirae</taxon>
        <taxon>Uroviricota</taxon>
        <taxon>Caudoviricetes</taxon>
        <taxon>Peduoviridae</taxon>
        <taxon>Maltschvirus</taxon>
        <taxon>Maltschvirus maltsch</taxon>
    </lineage>
</organism>
<dbReference type="SUPFAM" id="SSF159006">
    <property type="entry name" value="YopX-like"/>
    <property type="match status" value="1"/>
</dbReference>